<comment type="caution">
    <text evidence="5">The sequence shown here is derived from an EMBL/GenBank/DDBJ whole genome shotgun (WGS) entry which is preliminary data.</text>
</comment>
<feature type="domain" description="Peptidase S9 prolyl oligopeptidase catalytic" evidence="3">
    <location>
        <begin position="429"/>
        <end position="637"/>
    </location>
</feature>
<evidence type="ECO:0000313" key="5">
    <source>
        <dbReference type="EMBL" id="MCL1046755.1"/>
    </source>
</evidence>
<proteinExistence type="predicted"/>
<dbReference type="Gene3D" id="2.120.10.30">
    <property type="entry name" value="TolB, C-terminal domain"/>
    <property type="match status" value="2"/>
</dbReference>
<dbReference type="PANTHER" id="PTHR42776:SF27">
    <property type="entry name" value="DIPEPTIDYL PEPTIDASE FAMILY MEMBER 6"/>
    <property type="match status" value="1"/>
</dbReference>
<keyword evidence="6" id="KW-1185">Reference proteome</keyword>
<dbReference type="SUPFAM" id="SSF53474">
    <property type="entry name" value="alpha/beta-Hydrolases"/>
    <property type="match status" value="1"/>
</dbReference>
<dbReference type="EMBL" id="JAKIKU010000009">
    <property type="protein sequence ID" value="MCL1046755.1"/>
    <property type="molecule type" value="Genomic_DNA"/>
</dbReference>
<accession>A0ABT0KSC0</accession>
<evidence type="ECO:0000259" key="4">
    <source>
        <dbReference type="Pfam" id="PF02897"/>
    </source>
</evidence>
<dbReference type="PROSITE" id="PS51257">
    <property type="entry name" value="PROKAR_LIPOPROTEIN"/>
    <property type="match status" value="1"/>
</dbReference>
<dbReference type="PANTHER" id="PTHR42776">
    <property type="entry name" value="SERINE PEPTIDASE S9 FAMILY MEMBER"/>
    <property type="match status" value="1"/>
</dbReference>
<keyword evidence="1 5" id="KW-0378">Hydrolase</keyword>
<dbReference type="Pfam" id="PF02897">
    <property type="entry name" value="Peptidase_S9_N"/>
    <property type="match status" value="1"/>
</dbReference>
<feature type="signal peptide" evidence="2">
    <location>
        <begin position="1"/>
        <end position="23"/>
    </location>
</feature>
<organism evidence="5 6">
    <name type="scientific">Shewanella electrodiphila</name>
    <dbReference type="NCBI Taxonomy" id="934143"/>
    <lineage>
        <taxon>Bacteria</taxon>
        <taxon>Pseudomonadati</taxon>
        <taxon>Pseudomonadota</taxon>
        <taxon>Gammaproteobacteria</taxon>
        <taxon>Alteromonadales</taxon>
        <taxon>Shewanellaceae</taxon>
        <taxon>Shewanella</taxon>
    </lineage>
</organism>
<dbReference type="InterPro" id="IPR001375">
    <property type="entry name" value="Peptidase_S9_cat"/>
</dbReference>
<dbReference type="SUPFAM" id="SSF82171">
    <property type="entry name" value="DPP6 N-terminal domain-like"/>
    <property type="match status" value="1"/>
</dbReference>
<keyword evidence="2" id="KW-0732">Signal</keyword>
<dbReference type="GO" id="GO:0016787">
    <property type="term" value="F:hydrolase activity"/>
    <property type="evidence" value="ECO:0007669"/>
    <property type="project" value="UniProtKB-KW"/>
</dbReference>
<feature type="chain" id="PRO_5047371202" evidence="2">
    <location>
        <begin position="24"/>
        <end position="637"/>
    </location>
</feature>
<gene>
    <name evidence="5" type="ORF">L2737_15695</name>
</gene>
<dbReference type="InterPro" id="IPR029058">
    <property type="entry name" value="AB_hydrolase_fold"/>
</dbReference>
<dbReference type="Proteomes" id="UP001202134">
    <property type="component" value="Unassembled WGS sequence"/>
</dbReference>
<dbReference type="InterPro" id="IPR011042">
    <property type="entry name" value="6-blade_b-propeller_TolB-like"/>
</dbReference>
<protein>
    <submittedName>
        <fullName evidence="5">Alpha/beta fold hydrolase</fullName>
    </submittedName>
</protein>
<dbReference type="Pfam" id="PF00326">
    <property type="entry name" value="Peptidase_S9"/>
    <property type="match status" value="1"/>
</dbReference>
<dbReference type="Gene3D" id="3.40.50.1820">
    <property type="entry name" value="alpha/beta hydrolase"/>
    <property type="match status" value="1"/>
</dbReference>
<evidence type="ECO:0000259" key="3">
    <source>
        <dbReference type="Pfam" id="PF00326"/>
    </source>
</evidence>
<dbReference type="RefSeq" id="WP_248956327.1">
    <property type="nucleotide sequence ID" value="NZ_JAKIKU010000009.1"/>
</dbReference>
<dbReference type="InterPro" id="IPR023302">
    <property type="entry name" value="Pept_S9A_N"/>
</dbReference>
<evidence type="ECO:0000256" key="1">
    <source>
        <dbReference type="ARBA" id="ARBA00022801"/>
    </source>
</evidence>
<evidence type="ECO:0000313" key="6">
    <source>
        <dbReference type="Proteomes" id="UP001202134"/>
    </source>
</evidence>
<reference evidence="5 6" key="1">
    <citation type="submission" date="2022-01" db="EMBL/GenBank/DDBJ databases">
        <title>Whole genome-based taxonomy of the Shewanellaceae.</title>
        <authorList>
            <person name="Martin-Rodriguez A.J."/>
        </authorList>
    </citation>
    <scope>NUCLEOTIDE SEQUENCE [LARGE SCALE GENOMIC DNA]</scope>
    <source>
        <strain evidence="5 6">DSM 24955</strain>
    </source>
</reference>
<name>A0ABT0KSC0_9GAMM</name>
<feature type="domain" description="Peptidase S9A N-terminal" evidence="4">
    <location>
        <begin position="105"/>
        <end position="364"/>
    </location>
</feature>
<evidence type="ECO:0000256" key="2">
    <source>
        <dbReference type="SAM" id="SignalP"/>
    </source>
</evidence>
<sequence>MLKTLMSTAVIALVLTGCSTAKKQPEPAPQISPQAQINFETYTAEEFYKTTSVFGSSINHSGSAVLVSNDDSGIFNAYKVPVDGSKTTQLTFSTEESIFVESWFPKDDRFLYSADKGGDELNHLFVKDLEGNEVDLTPGEGLKAMMLSWHEDDDSFFVMTNERDAKYFDVYQYSTADYSRNLIYKNESGFTVESMSPNGRFIALSKNHSNSNTDLYLVDLRLKMNKPRLITEHEGDVSYYAYTFTKDNKQLLYATNEFGEFNQAWTYDIATSESELNYKADWDVSFSYFSKDGRYQITGINADAQTQLTITDHNNNRELSLPTLPSGDLRGVNFSQDSKSMVFYINSDTSPSNLYSHKVGTDKVLRLTNSGNPAIKEQNLVAGEVIRFKSFDGVEIPAILYKPKQAEFSKVPALIYIHGGPGGQSRKGYSATVQHLVNNGYAIVKINNRGSSGYGKTFFHLDDKRHGEDDLQDVVYNKKYLQTLDWVDAEKIGVMGGSYGGYLTMAAMAFTDEFKVGINIFGVTNWVRTLESIPPYWEAFRKSLYDELGDPATDKERLHNISPVFFGHQVKSPVLVVQGANDPRVLKIESDEMVESIRSGGTHVDYLVFDDEGHGFSKKENRVSASNKYLVFLKAYL</sequence>